<accession>A0A0D9Y924</accession>
<dbReference type="Proteomes" id="UP000026961">
    <property type="component" value="Chromosome 1"/>
</dbReference>
<organism evidence="2">
    <name type="scientific">Oryza glumipatula</name>
    <dbReference type="NCBI Taxonomy" id="40148"/>
    <lineage>
        <taxon>Eukaryota</taxon>
        <taxon>Viridiplantae</taxon>
        <taxon>Streptophyta</taxon>
        <taxon>Embryophyta</taxon>
        <taxon>Tracheophyta</taxon>
        <taxon>Spermatophyta</taxon>
        <taxon>Magnoliopsida</taxon>
        <taxon>Liliopsida</taxon>
        <taxon>Poales</taxon>
        <taxon>Poaceae</taxon>
        <taxon>BOP clade</taxon>
        <taxon>Oryzoideae</taxon>
        <taxon>Oryzeae</taxon>
        <taxon>Oryzinae</taxon>
        <taxon>Oryza</taxon>
    </lineage>
</organism>
<reference evidence="2" key="3">
    <citation type="submission" date="2018-05" db="EMBL/GenBank/DDBJ databases">
        <title>OgluRS3 (Oryza glumaepatula Reference Sequence Version 3).</title>
        <authorList>
            <person name="Zhang J."/>
            <person name="Kudrna D."/>
            <person name="Lee S."/>
            <person name="Talag J."/>
            <person name="Welchert J."/>
            <person name="Wing R.A."/>
        </authorList>
    </citation>
    <scope>NUCLEOTIDE SEQUENCE [LARGE SCALE GENOMIC DNA]</scope>
</reference>
<name>A0A0D9Y924_9ORYZ</name>
<feature type="compositionally biased region" description="Low complexity" evidence="1">
    <location>
        <begin position="132"/>
        <end position="146"/>
    </location>
</feature>
<feature type="region of interest" description="Disordered" evidence="1">
    <location>
        <begin position="175"/>
        <end position="197"/>
    </location>
</feature>
<dbReference type="Gramene" id="OGLUM01G19350.1">
    <property type="protein sequence ID" value="OGLUM01G19350.1"/>
    <property type="gene ID" value="OGLUM01G19350"/>
</dbReference>
<evidence type="ECO:0000256" key="1">
    <source>
        <dbReference type="SAM" id="MobiDB-lite"/>
    </source>
</evidence>
<evidence type="ECO:0000313" key="3">
    <source>
        <dbReference type="Proteomes" id="UP000026961"/>
    </source>
</evidence>
<reference evidence="2" key="2">
    <citation type="submission" date="2015-04" db="UniProtKB">
        <authorList>
            <consortium name="EnsemblPlants"/>
        </authorList>
    </citation>
    <scope>IDENTIFICATION</scope>
</reference>
<proteinExistence type="predicted"/>
<protein>
    <submittedName>
        <fullName evidence="2">Uncharacterized protein</fullName>
    </submittedName>
</protein>
<dbReference type="HOGENOM" id="CLU_1055137_0_0_1"/>
<feature type="compositionally biased region" description="Basic residues" evidence="1">
    <location>
        <begin position="184"/>
        <end position="195"/>
    </location>
</feature>
<evidence type="ECO:0000313" key="2">
    <source>
        <dbReference type="EnsemblPlants" id="OGLUM01G19350.1"/>
    </source>
</evidence>
<feature type="compositionally biased region" description="Pro residues" evidence="1">
    <location>
        <begin position="68"/>
        <end position="88"/>
    </location>
</feature>
<keyword evidence="3" id="KW-1185">Reference proteome</keyword>
<feature type="region of interest" description="Disordered" evidence="1">
    <location>
        <begin position="53"/>
        <end position="88"/>
    </location>
</feature>
<dbReference type="EnsemblPlants" id="OGLUM01G19350.1">
    <property type="protein sequence ID" value="OGLUM01G19350.1"/>
    <property type="gene ID" value="OGLUM01G19350"/>
</dbReference>
<reference evidence="2" key="1">
    <citation type="submission" date="2013-08" db="EMBL/GenBank/DDBJ databases">
        <title>Oryza genome evolution.</title>
        <authorList>
            <person name="Wing R.A."/>
            <person name="Panaud O."/>
            <person name="Oliveira A.C."/>
        </authorList>
    </citation>
    <scope>NUCLEOTIDE SEQUENCE</scope>
</reference>
<sequence>MTISSAPPLCPSHQSALPGQFALAAPDVRQDAHLHAPISPSAGVAGLVVTKPIPSATDRRDQITSRCPAPPPPPHRTVLTLPPPSHAPVTPPSYRLHRFPSAAVAPPAAPPPRCRHLGREPRRLTRRAAATSVPLSSSNPTASSSVRCTASSIPISYSYFISPYRCHCSNPKIRREGREPKIGRGGKRRAHRRWQRQPQQACCRLPSSLSSSRIQTYVDETGITGQAQGNSGTNNYRGISHAFMKPANVRVSRGVLAESVAHGW</sequence>
<feature type="region of interest" description="Disordered" evidence="1">
    <location>
        <begin position="103"/>
        <end position="146"/>
    </location>
</feature>
<dbReference type="AlphaFoldDB" id="A0A0D9Y924"/>